<gene>
    <name evidence="1" type="ORF">OMM_10635</name>
</gene>
<dbReference type="Gene3D" id="3.40.50.300">
    <property type="entry name" value="P-loop containing nucleotide triphosphate hydrolases"/>
    <property type="match status" value="1"/>
</dbReference>
<evidence type="ECO:0000313" key="1">
    <source>
        <dbReference type="EMBL" id="ETR68341.1"/>
    </source>
</evidence>
<dbReference type="Proteomes" id="UP000189670">
    <property type="component" value="Unassembled WGS sequence"/>
</dbReference>
<dbReference type="AlphaFoldDB" id="A0A1V1P0I5"/>
<dbReference type="SUPFAM" id="SSF52540">
    <property type="entry name" value="P-loop containing nucleoside triphosphate hydrolases"/>
    <property type="match status" value="1"/>
</dbReference>
<reference evidence="2" key="1">
    <citation type="submission" date="2012-11" db="EMBL/GenBank/DDBJ databases">
        <authorList>
            <person name="Lucero-Rivera Y.E."/>
            <person name="Tovar-Ramirez D."/>
        </authorList>
    </citation>
    <scope>NUCLEOTIDE SEQUENCE [LARGE SCALE GENOMIC DNA]</scope>
    <source>
        <strain evidence="2">Araruama</strain>
    </source>
</reference>
<organism evidence="1 2">
    <name type="scientific">Candidatus Magnetoglobus multicellularis str. Araruama</name>
    <dbReference type="NCBI Taxonomy" id="890399"/>
    <lineage>
        <taxon>Bacteria</taxon>
        <taxon>Pseudomonadati</taxon>
        <taxon>Thermodesulfobacteriota</taxon>
        <taxon>Desulfobacteria</taxon>
        <taxon>Desulfobacterales</taxon>
        <taxon>Desulfobacteraceae</taxon>
        <taxon>Candidatus Magnetoglobus</taxon>
    </lineage>
</organism>
<name>A0A1V1P0I5_9BACT</name>
<proteinExistence type="predicted"/>
<comment type="caution">
    <text evidence="1">The sequence shown here is derived from an EMBL/GenBank/DDBJ whole genome shotgun (WGS) entry which is preliminary data.</text>
</comment>
<dbReference type="EMBL" id="ATBP01000990">
    <property type="protein sequence ID" value="ETR68341.1"/>
    <property type="molecule type" value="Genomic_DNA"/>
</dbReference>
<accession>A0A1V1P0I5</accession>
<feature type="non-terminal residue" evidence="1">
    <location>
        <position position="105"/>
    </location>
</feature>
<sequence length="105" mass="12486">MAYEEFTDRVELLRELETWIKNIRHKRSGSTSIISPRRLGKTVLLERLVNTVFLKPQYQVAPIYFSKYNVLKGRFLENVVQVTMMKFNNDEIQGEWLGKKARLYC</sequence>
<protein>
    <submittedName>
        <fullName evidence="1">Uncharacterized protein</fullName>
    </submittedName>
</protein>
<evidence type="ECO:0000313" key="2">
    <source>
        <dbReference type="Proteomes" id="UP000189670"/>
    </source>
</evidence>
<dbReference type="InterPro" id="IPR027417">
    <property type="entry name" value="P-loop_NTPase"/>
</dbReference>